<feature type="transmembrane region" description="Helical" evidence="2">
    <location>
        <begin position="360"/>
        <end position="382"/>
    </location>
</feature>
<evidence type="ECO:0000313" key="3">
    <source>
        <dbReference type="EMBL" id="KAG8430955.1"/>
    </source>
</evidence>
<dbReference type="InterPro" id="IPR002591">
    <property type="entry name" value="Phosphodiest/P_Trfase"/>
</dbReference>
<evidence type="ECO:0000313" key="4">
    <source>
        <dbReference type="Proteomes" id="UP000812440"/>
    </source>
</evidence>
<gene>
    <name evidence="3" type="ORF">GDO86_019656</name>
</gene>
<feature type="region of interest" description="Disordered" evidence="1">
    <location>
        <begin position="392"/>
        <end position="413"/>
    </location>
</feature>
<dbReference type="PANTHER" id="PTHR10151:SF65">
    <property type="entry name" value="ECTONUCLEOTIDE PYROPHOSPHATASE_PHOSPHODIESTERASE FAMILY MEMBER 7-LIKE PRECURSOR"/>
    <property type="match status" value="1"/>
</dbReference>
<organism evidence="3 4">
    <name type="scientific">Hymenochirus boettgeri</name>
    <name type="common">Congo dwarf clawed frog</name>
    <dbReference type="NCBI Taxonomy" id="247094"/>
    <lineage>
        <taxon>Eukaryota</taxon>
        <taxon>Metazoa</taxon>
        <taxon>Chordata</taxon>
        <taxon>Craniata</taxon>
        <taxon>Vertebrata</taxon>
        <taxon>Euteleostomi</taxon>
        <taxon>Amphibia</taxon>
        <taxon>Batrachia</taxon>
        <taxon>Anura</taxon>
        <taxon>Pipoidea</taxon>
        <taxon>Pipidae</taxon>
        <taxon>Pipinae</taxon>
        <taxon>Hymenochirus</taxon>
    </lineage>
</organism>
<keyword evidence="2" id="KW-0472">Membrane</keyword>
<dbReference type="OrthoDB" id="415411at2759"/>
<keyword evidence="4" id="KW-1185">Reference proteome</keyword>
<dbReference type="PANTHER" id="PTHR10151">
    <property type="entry name" value="ECTONUCLEOTIDE PYROPHOSPHATASE/PHOSPHODIESTERASE"/>
    <property type="match status" value="1"/>
</dbReference>
<name>A0A8T2ID83_9PIPI</name>
<dbReference type="Proteomes" id="UP000812440">
    <property type="component" value="Unassembled WGS sequence"/>
</dbReference>
<sequence>MTSPSHFTTITGRWIEDHGVIHNLMFDPETLKKLTFKKTQTMSEWWDNGVLPLWITAQNQNLKAGSFHYPGGGVKYKGQSVVKSLVEAPDHPDSNETEWRENIDIVMKWFNEEHLDFVTLYYGEPDRVGHFVGPETEDRKIIIKQIDRTIGYLLKAIQANNLKEKLNVIITSDHGMTTVKKEPTVKEIKLSNYINFRDLVKFDILDYGGFGMILPKPGKEQEIYQKLKDKHPNLHVYMKNEFPENFHYSQHERILPILLYGDLGYSVNGRVIFYVNKGDHGFDNNEMDMKMIFRAFGPDFKKNYIAEPFDSIHIYPLMCKLLGINPEPHNGSFSVTQDMVSSSIATDEPTQSSDNKNKTAFVAVIIMSSALGVILLVFIIYVPYTAVKRTKEDSKNERGKKLTDAMKQPTTSF</sequence>
<dbReference type="EMBL" id="JAACNH010000465">
    <property type="protein sequence ID" value="KAG8430955.1"/>
    <property type="molecule type" value="Genomic_DNA"/>
</dbReference>
<evidence type="ECO:0000256" key="2">
    <source>
        <dbReference type="SAM" id="Phobius"/>
    </source>
</evidence>
<evidence type="ECO:0008006" key="5">
    <source>
        <dbReference type="Google" id="ProtNLM"/>
    </source>
</evidence>
<dbReference type="Pfam" id="PF01663">
    <property type="entry name" value="Phosphodiest"/>
    <property type="match status" value="1"/>
</dbReference>
<dbReference type="AlphaFoldDB" id="A0A8T2ID83"/>
<accession>A0A8T2ID83</accession>
<evidence type="ECO:0000256" key="1">
    <source>
        <dbReference type="SAM" id="MobiDB-lite"/>
    </source>
</evidence>
<proteinExistence type="predicted"/>
<reference evidence="3" key="1">
    <citation type="thesis" date="2020" institute="ProQuest LLC" country="789 East Eisenhower Parkway, Ann Arbor, MI, USA">
        <title>Comparative Genomics and Chromosome Evolution.</title>
        <authorList>
            <person name="Mudd A.B."/>
        </authorList>
    </citation>
    <scope>NUCLEOTIDE SEQUENCE</scope>
    <source>
        <strain evidence="3">Female2</strain>
        <tissue evidence="3">Blood</tissue>
    </source>
</reference>
<keyword evidence="2" id="KW-0812">Transmembrane</keyword>
<feature type="compositionally biased region" description="Basic and acidic residues" evidence="1">
    <location>
        <begin position="392"/>
        <end position="404"/>
    </location>
</feature>
<dbReference type="Gene3D" id="3.30.1360.180">
    <property type="match status" value="1"/>
</dbReference>
<dbReference type="SUPFAM" id="SSF53649">
    <property type="entry name" value="Alkaline phosphatase-like"/>
    <property type="match status" value="1"/>
</dbReference>
<dbReference type="Gene3D" id="3.40.720.10">
    <property type="entry name" value="Alkaline Phosphatase, subunit A"/>
    <property type="match status" value="1"/>
</dbReference>
<comment type="caution">
    <text evidence="3">The sequence shown here is derived from an EMBL/GenBank/DDBJ whole genome shotgun (WGS) entry which is preliminary data.</text>
</comment>
<protein>
    <recommendedName>
        <fullName evidence="5">Ectonucleotide pyrophosphatase/phosphodiesterase family member 7-like</fullName>
    </recommendedName>
</protein>
<dbReference type="CDD" id="cd16018">
    <property type="entry name" value="Enpp"/>
    <property type="match status" value="1"/>
</dbReference>
<dbReference type="InterPro" id="IPR017850">
    <property type="entry name" value="Alkaline_phosphatase_core_sf"/>
</dbReference>
<keyword evidence="2" id="KW-1133">Transmembrane helix</keyword>